<accession>A0ABP9WU06</accession>
<sequence length="219" mass="24039">MITIETLAIGQPQTYHDAKGAWSSAIGRQAITTPVRLEQLGHVGDAVADTKNHGGPDKAVCCQPASHYPLWQAEYGLADDHPMLQASGIGENWTLNNVTEQDVCIGDSFKVGSAIVQICAPRYPCTKQDRKLGLDGLQQRTVATLRSGFYLRVLQAGEVQVGAVLELIERPHPTITVHKVNQHLHHERDEVFGRQLLGVNELAASWKRIIQMIIPSLAQ</sequence>
<evidence type="ECO:0000259" key="1">
    <source>
        <dbReference type="PROSITE" id="PS51340"/>
    </source>
</evidence>
<dbReference type="Pfam" id="PF03473">
    <property type="entry name" value="MOSC"/>
    <property type="match status" value="1"/>
</dbReference>
<dbReference type="InterPro" id="IPR052353">
    <property type="entry name" value="Benzoxazolinone_Detox_Enz"/>
</dbReference>
<dbReference type="RefSeq" id="WP_345720328.1">
    <property type="nucleotide sequence ID" value="NZ_BAABRU010000002.1"/>
</dbReference>
<dbReference type="InterPro" id="IPR011037">
    <property type="entry name" value="Pyrv_Knase-like_insert_dom_sf"/>
</dbReference>
<evidence type="ECO:0000313" key="3">
    <source>
        <dbReference type="Proteomes" id="UP001428290"/>
    </source>
</evidence>
<proteinExistence type="predicted"/>
<keyword evidence="3" id="KW-1185">Reference proteome</keyword>
<dbReference type="PANTHER" id="PTHR30212:SF2">
    <property type="entry name" value="PROTEIN YIIM"/>
    <property type="match status" value="1"/>
</dbReference>
<dbReference type="Gene3D" id="2.40.33.20">
    <property type="entry name" value="PK beta-barrel domain-like"/>
    <property type="match status" value="1"/>
</dbReference>
<dbReference type="EMBL" id="BAABRU010000002">
    <property type="protein sequence ID" value="GAA5526683.1"/>
    <property type="molecule type" value="Genomic_DNA"/>
</dbReference>
<dbReference type="Proteomes" id="UP001428290">
    <property type="component" value="Unassembled WGS sequence"/>
</dbReference>
<reference evidence="2 3" key="1">
    <citation type="submission" date="2024-02" db="EMBL/GenBank/DDBJ databases">
        <title>Herpetosiphon gulosus NBRC 112829.</title>
        <authorList>
            <person name="Ichikawa N."/>
            <person name="Katano-Makiyama Y."/>
            <person name="Hidaka K."/>
        </authorList>
    </citation>
    <scope>NUCLEOTIDE SEQUENCE [LARGE SCALE GENOMIC DNA]</scope>
    <source>
        <strain evidence="2 3">NBRC 112829</strain>
    </source>
</reference>
<dbReference type="InterPro" id="IPR005302">
    <property type="entry name" value="MoCF_Sase_C"/>
</dbReference>
<organism evidence="2 3">
    <name type="scientific">Herpetosiphon gulosus</name>
    <dbReference type="NCBI Taxonomy" id="1973496"/>
    <lineage>
        <taxon>Bacteria</taxon>
        <taxon>Bacillati</taxon>
        <taxon>Chloroflexota</taxon>
        <taxon>Chloroflexia</taxon>
        <taxon>Herpetosiphonales</taxon>
        <taxon>Herpetosiphonaceae</taxon>
        <taxon>Herpetosiphon</taxon>
    </lineage>
</organism>
<dbReference type="PANTHER" id="PTHR30212">
    <property type="entry name" value="PROTEIN YIIM"/>
    <property type="match status" value="1"/>
</dbReference>
<protein>
    <submittedName>
        <fullName evidence="2">Protein YiiM</fullName>
    </submittedName>
</protein>
<name>A0ABP9WU06_9CHLR</name>
<gene>
    <name evidence="2" type="primary">yiiM</name>
    <name evidence="2" type="ORF">Hgul01_00460</name>
</gene>
<feature type="domain" description="MOSC" evidence="1">
    <location>
        <begin position="29"/>
        <end position="168"/>
    </location>
</feature>
<evidence type="ECO:0000313" key="2">
    <source>
        <dbReference type="EMBL" id="GAA5526683.1"/>
    </source>
</evidence>
<dbReference type="PROSITE" id="PS51340">
    <property type="entry name" value="MOSC"/>
    <property type="match status" value="1"/>
</dbReference>
<comment type="caution">
    <text evidence="2">The sequence shown here is derived from an EMBL/GenBank/DDBJ whole genome shotgun (WGS) entry which is preliminary data.</text>
</comment>
<dbReference type="SUPFAM" id="SSF50800">
    <property type="entry name" value="PK beta-barrel domain-like"/>
    <property type="match status" value="1"/>
</dbReference>